<feature type="transmembrane region" description="Helical" evidence="1">
    <location>
        <begin position="96"/>
        <end position="116"/>
    </location>
</feature>
<dbReference type="AlphaFoldDB" id="A0A6S6SV99"/>
<evidence type="ECO:0000256" key="1">
    <source>
        <dbReference type="SAM" id="Phobius"/>
    </source>
</evidence>
<proteinExistence type="predicted"/>
<gene>
    <name evidence="2" type="ORF">HELGO_WM16324</name>
</gene>
<keyword evidence="1" id="KW-0472">Membrane</keyword>
<protein>
    <submittedName>
        <fullName evidence="2">Uncharacterized protein</fullName>
    </submittedName>
</protein>
<keyword evidence="1" id="KW-0812">Transmembrane</keyword>
<sequence>MIKDDAGIEKLKEIGVDKIANDTFIGDTSIEYFLNKEFDKLPPVKVYGFIQILEKQYDVDLSYYRFEYDKSKREETSVKENSTLQASLDDNSNSSFMWIFLLILVVAGAVFAWWFFQDPEILDVSFDELL</sequence>
<name>A0A6S6SV99_9BACT</name>
<accession>A0A6S6SV99</accession>
<evidence type="ECO:0000313" key="2">
    <source>
        <dbReference type="EMBL" id="CAA6808516.1"/>
    </source>
</evidence>
<reference evidence="2" key="1">
    <citation type="submission" date="2020-01" db="EMBL/GenBank/DDBJ databases">
        <authorList>
            <person name="Meier V. D."/>
            <person name="Meier V D."/>
        </authorList>
    </citation>
    <scope>NUCLEOTIDE SEQUENCE</scope>
    <source>
        <strain evidence="2">HLG_WM_MAG_12</strain>
    </source>
</reference>
<dbReference type="EMBL" id="CACVAW010000032">
    <property type="protein sequence ID" value="CAA6808516.1"/>
    <property type="molecule type" value="Genomic_DNA"/>
</dbReference>
<keyword evidence="1" id="KW-1133">Transmembrane helix</keyword>
<organism evidence="2">
    <name type="scientific">uncultured Campylobacterales bacterium</name>
    <dbReference type="NCBI Taxonomy" id="352960"/>
    <lineage>
        <taxon>Bacteria</taxon>
        <taxon>Pseudomonadati</taxon>
        <taxon>Campylobacterota</taxon>
        <taxon>Epsilonproteobacteria</taxon>
        <taxon>Campylobacterales</taxon>
        <taxon>environmental samples</taxon>
    </lineage>
</organism>